<proteinExistence type="predicted"/>
<dbReference type="Proteomes" id="UP000008237">
    <property type="component" value="Unassembled WGS sequence"/>
</dbReference>
<dbReference type="InterPro" id="IPR043504">
    <property type="entry name" value="Peptidase_S1_PA_chymotrypsin"/>
</dbReference>
<evidence type="ECO:0000259" key="2">
    <source>
        <dbReference type="PROSITE" id="PS50240"/>
    </source>
</evidence>
<dbReference type="GO" id="GO:0006508">
    <property type="term" value="P:proteolysis"/>
    <property type="evidence" value="ECO:0007669"/>
    <property type="project" value="InterPro"/>
</dbReference>
<dbReference type="InterPro" id="IPR051333">
    <property type="entry name" value="CLIP_Serine_Protease"/>
</dbReference>
<dbReference type="STRING" id="610380.E2BMQ5"/>
<dbReference type="InterPro" id="IPR009003">
    <property type="entry name" value="Peptidase_S1_PA"/>
</dbReference>
<dbReference type="PRINTS" id="PR00722">
    <property type="entry name" value="CHYMOTRYPSIN"/>
</dbReference>
<name>E2BMQ5_HARSA</name>
<dbReference type="FunFam" id="2.40.10.10:FF:000068">
    <property type="entry name" value="transmembrane protease serine 2"/>
    <property type="match status" value="1"/>
</dbReference>
<evidence type="ECO:0000256" key="1">
    <source>
        <dbReference type="ARBA" id="ARBA00023157"/>
    </source>
</evidence>
<dbReference type="AlphaFoldDB" id="E2BMQ5"/>
<evidence type="ECO:0000313" key="4">
    <source>
        <dbReference type="Proteomes" id="UP000008237"/>
    </source>
</evidence>
<dbReference type="OMA" id="WDAPERY"/>
<organism evidence="4">
    <name type="scientific">Harpegnathos saltator</name>
    <name type="common">Jerdon's jumping ant</name>
    <dbReference type="NCBI Taxonomy" id="610380"/>
    <lineage>
        <taxon>Eukaryota</taxon>
        <taxon>Metazoa</taxon>
        <taxon>Ecdysozoa</taxon>
        <taxon>Arthropoda</taxon>
        <taxon>Hexapoda</taxon>
        <taxon>Insecta</taxon>
        <taxon>Pterygota</taxon>
        <taxon>Neoptera</taxon>
        <taxon>Endopterygota</taxon>
        <taxon>Hymenoptera</taxon>
        <taxon>Apocrita</taxon>
        <taxon>Aculeata</taxon>
        <taxon>Formicoidea</taxon>
        <taxon>Formicidae</taxon>
        <taxon>Ponerinae</taxon>
        <taxon>Ponerini</taxon>
        <taxon>Harpegnathos</taxon>
    </lineage>
</organism>
<dbReference type="Pfam" id="PF00089">
    <property type="entry name" value="Trypsin"/>
    <property type="match status" value="1"/>
</dbReference>
<dbReference type="PANTHER" id="PTHR24260:SF136">
    <property type="entry name" value="GH08193P-RELATED"/>
    <property type="match status" value="1"/>
</dbReference>
<dbReference type="PROSITE" id="PS50240">
    <property type="entry name" value="TRYPSIN_DOM"/>
    <property type="match status" value="1"/>
</dbReference>
<sequence>IGNGFRPAVGSFPWHVGIYVKDGAKTYKNICGGSLITKNLVISAAHCFYDETENKPYNASNYAVGAGKYYRSWDAPERYSQKSMVEYVKLPSDYFGTSGNLAEDIALVKLQTSFVFNMYVVPICVDWRNKHDHQQLREGQSGMLAGWGKDITGKPTEDLFAVNMPYVERQTCRDNVPVEFRGFLTFDKFCAGLMNGSSACDGDSGGGLCFERYGTWYLRGVVSVSPQEDNHCDLYSYVAFTRVNAYVEWLITSIHDIISTSKSKHLQVNGSYDMRNTSTSSSQQWHSEWMLRMRKVGASKS</sequence>
<dbReference type="EMBL" id="GL449291">
    <property type="protein sequence ID" value="EFN83024.1"/>
    <property type="molecule type" value="Genomic_DNA"/>
</dbReference>
<dbReference type="PROSITE" id="PS00134">
    <property type="entry name" value="TRYPSIN_HIS"/>
    <property type="match status" value="1"/>
</dbReference>
<protein>
    <submittedName>
        <fullName evidence="3">Coagulation factor VII</fullName>
    </submittedName>
</protein>
<dbReference type="Gene3D" id="2.40.10.10">
    <property type="entry name" value="Trypsin-like serine proteases"/>
    <property type="match status" value="2"/>
</dbReference>
<keyword evidence="1" id="KW-1015">Disulfide bond</keyword>
<dbReference type="InterPro" id="IPR018114">
    <property type="entry name" value="TRYPSIN_HIS"/>
</dbReference>
<dbReference type="SMART" id="SM00020">
    <property type="entry name" value="Tryp_SPc"/>
    <property type="match status" value="1"/>
</dbReference>
<evidence type="ECO:0000313" key="3">
    <source>
        <dbReference type="EMBL" id="EFN83024.1"/>
    </source>
</evidence>
<feature type="non-terminal residue" evidence="3">
    <location>
        <position position="1"/>
    </location>
</feature>
<dbReference type="InParanoid" id="E2BMQ5"/>
<dbReference type="PANTHER" id="PTHR24260">
    <property type="match status" value="1"/>
</dbReference>
<dbReference type="CDD" id="cd00190">
    <property type="entry name" value="Tryp_SPc"/>
    <property type="match status" value="1"/>
</dbReference>
<dbReference type="SUPFAM" id="SSF50494">
    <property type="entry name" value="Trypsin-like serine proteases"/>
    <property type="match status" value="1"/>
</dbReference>
<accession>E2BMQ5</accession>
<keyword evidence="4" id="KW-1185">Reference proteome</keyword>
<dbReference type="InterPro" id="IPR001254">
    <property type="entry name" value="Trypsin_dom"/>
</dbReference>
<dbReference type="InterPro" id="IPR001314">
    <property type="entry name" value="Peptidase_S1A"/>
</dbReference>
<dbReference type="OrthoDB" id="2019384at2759"/>
<feature type="domain" description="Peptidase S1" evidence="2">
    <location>
        <begin position="1"/>
        <end position="255"/>
    </location>
</feature>
<gene>
    <name evidence="3" type="ORF">EAI_02725</name>
</gene>
<reference evidence="3 4" key="1">
    <citation type="journal article" date="2010" name="Science">
        <title>Genomic comparison of the ants Camponotus floridanus and Harpegnathos saltator.</title>
        <authorList>
            <person name="Bonasio R."/>
            <person name="Zhang G."/>
            <person name="Ye C."/>
            <person name="Mutti N.S."/>
            <person name="Fang X."/>
            <person name="Qin N."/>
            <person name="Donahue G."/>
            <person name="Yang P."/>
            <person name="Li Q."/>
            <person name="Li C."/>
            <person name="Zhang P."/>
            <person name="Huang Z."/>
            <person name="Berger S.L."/>
            <person name="Reinberg D."/>
            <person name="Wang J."/>
            <person name="Liebig J."/>
        </authorList>
    </citation>
    <scope>NUCLEOTIDE SEQUENCE [LARGE SCALE GENOMIC DNA]</scope>
    <source>
        <strain evidence="3 4">R22 G/1</strain>
    </source>
</reference>
<dbReference type="GO" id="GO:0004252">
    <property type="term" value="F:serine-type endopeptidase activity"/>
    <property type="evidence" value="ECO:0007669"/>
    <property type="project" value="InterPro"/>
</dbReference>